<dbReference type="OrthoDB" id="2794527at2759"/>
<dbReference type="Proteomes" id="UP000076871">
    <property type="component" value="Unassembled WGS sequence"/>
</dbReference>
<dbReference type="InParanoid" id="A0A165CSZ7"/>
<proteinExistence type="predicted"/>
<feature type="non-terminal residue" evidence="2">
    <location>
        <position position="301"/>
    </location>
</feature>
<keyword evidence="3" id="KW-1185">Reference proteome</keyword>
<evidence type="ECO:0000313" key="2">
    <source>
        <dbReference type="EMBL" id="KZT03384.1"/>
    </source>
</evidence>
<dbReference type="EMBL" id="KV427644">
    <property type="protein sequence ID" value="KZT03384.1"/>
    <property type="molecule type" value="Genomic_DNA"/>
</dbReference>
<gene>
    <name evidence="2" type="ORF">LAESUDRAFT_619831</name>
</gene>
<dbReference type="STRING" id="1314785.A0A165CSZ7"/>
<dbReference type="InterPro" id="IPR018712">
    <property type="entry name" value="Tle1-like_cat"/>
</dbReference>
<accession>A0A165CSZ7</accession>
<feature type="non-terminal residue" evidence="2">
    <location>
        <position position="1"/>
    </location>
</feature>
<organism evidence="2 3">
    <name type="scientific">Laetiporus sulphureus 93-53</name>
    <dbReference type="NCBI Taxonomy" id="1314785"/>
    <lineage>
        <taxon>Eukaryota</taxon>
        <taxon>Fungi</taxon>
        <taxon>Dikarya</taxon>
        <taxon>Basidiomycota</taxon>
        <taxon>Agaricomycotina</taxon>
        <taxon>Agaricomycetes</taxon>
        <taxon>Polyporales</taxon>
        <taxon>Laetiporus</taxon>
    </lineage>
</organism>
<feature type="domain" description="T6SS Phospholipase effector Tle1-like catalytic" evidence="1">
    <location>
        <begin position="2"/>
        <end position="246"/>
    </location>
</feature>
<reference evidence="2 3" key="1">
    <citation type="journal article" date="2016" name="Mol. Biol. Evol.">
        <title>Comparative Genomics of Early-Diverging Mushroom-Forming Fungi Provides Insights into the Origins of Lignocellulose Decay Capabilities.</title>
        <authorList>
            <person name="Nagy L.G."/>
            <person name="Riley R."/>
            <person name="Tritt A."/>
            <person name="Adam C."/>
            <person name="Daum C."/>
            <person name="Floudas D."/>
            <person name="Sun H."/>
            <person name="Yadav J.S."/>
            <person name="Pangilinan J."/>
            <person name="Larsson K.H."/>
            <person name="Matsuura K."/>
            <person name="Barry K."/>
            <person name="Labutti K."/>
            <person name="Kuo R."/>
            <person name="Ohm R.A."/>
            <person name="Bhattacharya S.S."/>
            <person name="Shirouzu T."/>
            <person name="Yoshinaga Y."/>
            <person name="Martin F.M."/>
            <person name="Grigoriev I.V."/>
            <person name="Hibbett D.S."/>
        </authorList>
    </citation>
    <scope>NUCLEOTIDE SEQUENCE [LARGE SCALE GENOMIC DNA]</scope>
    <source>
        <strain evidence="2 3">93-53</strain>
    </source>
</reference>
<evidence type="ECO:0000259" key="1">
    <source>
        <dbReference type="Pfam" id="PF09994"/>
    </source>
</evidence>
<evidence type="ECO:0000313" key="3">
    <source>
        <dbReference type="Proteomes" id="UP000076871"/>
    </source>
</evidence>
<dbReference type="PANTHER" id="PTHR33840:SF2">
    <property type="entry name" value="TLE1 PHOSPHOLIPASE DOMAIN-CONTAINING PROTEIN"/>
    <property type="match status" value="1"/>
</dbReference>
<dbReference type="PANTHER" id="PTHR33840">
    <property type="match status" value="1"/>
</dbReference>
<dbReference type="GeneID" id="63820288"/>
<name>A0A165CSZ7_9APHY</name>
<dbReference type="AlphaFoldDB" id="A0A165CSZ7"/>
<dbReference type="SUPFAM" id="SSF53474">
    <property type="entry name" value="alpha/beta-Hydrolases"/>
    <property type="match status" value="2"/>
</dbReference>
<dbReference type="RefSeq" id="XP_040761124.1">
    <property type="nucleotide sequence ID" value="XM_040903257.1"/>
</dbReference>
<dbReference type="Pfam" id="PF09994">
    <property type="entry name" value="T6SS_Tle1-like_cat"/>
    <property type="match status" value="1"/>
</dbReference>
<dbReference type="InterPro" id="IPR029058">
    <property type="entry name" value="AB_hydrolase_fold"/>
</dbReference>
<protein>
    <recommendedName>
        <fullName evidence="1">T6SS Phospholipase effector Tle1-like catalytic domain-containing protein</fullName>
    </recommendedName>
</protein>
<sequence length="301" mass="34616">GRKLVVCLDGTKNQFGLKNTNVVQIYARIEKNDKQLTYYNSGIGTYANPSRHFSWALIKTWYSSTIDLAIAWDFQKIILAAYRWLSEHYRPGDQIFLFGFSRGAYQARVLAGMIETVGLIFPGNEEQIPFAYELYANEPEETTIAHLAGRFKRTFSHPDVHVHFIGAWDTVSSVGITRPRYLPNIRIVRHVCYFRHALALDERRVKFPPEDVMHGLFVPDNNSDDGDGERTLERVKEVWFAGCHSDKLLMDGISALWMANEARLAGLIFAPSAFKAEPNQFKTQQVTESLDWRWWILELLP</sequence>